<sequence length="307" mass="32448">MTKLPADCVLPTAEQEYRIRSADGHWIHAAAYGPEDAPLVVLVHGWTCSTRFWAPVLHQLLPGHRVVVYDQRGHGRSDVPVGAAGYSTVKLADDLEAVLAKVVPAGGRAVLAGHSMGGMTIMAAADRAGVADRTAAVVLISTGPSDLVAELNVLPAAVRGGLRRFLGRQLLQSRLPLGPVTPVTRAALKYATMGPATPVDRADASARIVHACPAKVRYGWSRVLGSLDLHARLAQLAAPTAVVVGSHDRLTPPVHSHRMLAALPAPEGLLELPGVGHMSPIERPAEVAGEIRRLVESRLLTVQEVAE</sequence>
<dbReference type="Gene3D" id="3.40.50.1820">
    <property type="entry name" value="alpha/beta hydrolase"/>
    <property type="match status" value="1"/>
</dbReference>
<dbReference type="AlphaFoldDB" id="A0AB33JPM8"/>
<dbReference type="GO" id="GO:0016020">
    <property type="term" value="C:membrane"/>
    <property type="evidence" value="ECO:0007669"/>
    <property type="project" value="TreeGrafter"/>
</dbReference>
<dbReference type="Pfam" id="PF00561">
    <property type="entry name" value="Abhydrolase_1"/>
    <property type="match status" value="1"/>
</dbReference>
<dbReference type="PANTHER" id="PTHR43798:SF31">
    <property type="entry name" value="AB HYDROLASE SUPERFAMILY PROTEIN YCLE"/>
    <property type="match status" value="1"/>
</dbReference>
<accession>A0AB33JPM8</accession>
<evidence type="ECO:0000259" key="2">
    <source>
        <dbReference type="Pfam" id="PF00561"/>
    </source>
</evidence>
<dbReference type="PRINTS" id="PR00111">
    <property type="entry name" value="ABHYDROLASE"/>
</dbReference>
<dbReference type="InterPro" id="IPR000073">
    <property type="entry name" value="AB_hydrolase_1"/>
</dbReference>
<proteinExistence type="predicted"/>
<reference evidence="3" key="1">
    <citation type="submission" date="2024-07" db="EMBL/GenBank/DDBJ databases">
        <title>Complete genome sequences of cellulolytic bacteria, Kitasatospora sp. CMC57 and Streptomyces sp. CMC78, isolated from Japanese agricultural soil.</title>
        <authorList>
            <person name="Hashimoto T."/>
            <person name="Ito M."/>
            <person name="Iwamoto M."/>
            <person name="Fukahori D."/>
            <person name="Shoda T."/>
            <person name="Sakoda M."/>
            <person name="Morohoshi T."/>
            <person name="Mitsuboshi M."/>
            <person name="Nishizawa T."/>
        </authorList>
    </citation>
    <scope>NUCLEOTIDE SEQUENCE</scope>
    <source>
        <strain evidence="3">CMC57</strain>
    </source>
</reference>
<dbReference type="InterPro" id="IPR029058">
    <property type="entry name" value="AB_hydrolase_fold"/>
</dbReference>
<keyword evidence="1 3" id="KW-0378">Hydrolase</keyword>
<name>A0AB33JPM8_9ACTN</name>
<dbReference type="RefSeq" id="WP_407987414.1">
    <property type="nucleotide sequence ID" value="NZ_AP035881.2"/>
</dbReference>
<gene>
    <name evidence="3" type="ORF">KCMC57_12150</name>
</gene>
<evidence type="ECO:0000313" key="3">
    <source>
        <dbReference type="EMBL" id="BFP44847.1"/>
    </source>
</evidence>
<dbReference type="InterPro" id="IPR050266">
    <property type="entry name" value="AB_hydrolase_sf"/>
</dbReference>
<dbReference type="GO" id="GO:0016787">
    <property type="term" value="F:hydrolase activity"/>
    <property type="evidence" value="ECO:0007669"/>
    <property type="project" value="UniProtKB-KW"/>
</dbReference>
<dbReference type="SUPFAM" id="SSF53474">
    <property type="entry name" value="alpha/beta-Hydrolases"/>
    <property type="match status" value="1"/>
</dbReference>
<dbReference type="PANTHER" id="PTHR43798">
    <property type="entry name" value="MONOACYLGLYCEROL LIPASE"/>
    <property type="match status" value="1"/>
</dbReference>
<feature type="domain" description="AB hydrolase-1" evidence="2">
    <location>
        <begin position="38"/>
        <end position="284"/>
    </location>
</feature>
<dbReference type="EMBL" id="AP035881">
    <property type="protein sequence ID" value="BFP44847.1"/>
    <property type="molecule type" value="Genomic_DNA"/>
</dbReference>
<organism evidence="3">
    <name type="scientific">Kitasatospora sp. CMC57</name>
    <dbReference type="NCBI Taxonomy" id="3231513"/>
    <lineage>
        <taxon>Bacteria</taxon>
        <taxon>Bacillati</taxon>
        <taxon>Actinomycetota</taxon>
        <taxon>Actinomycetes</taxon>
        <taxon>Kitasatosporales</taxon>
        <taxon>Streptomycetaceae</taxon>
        <taxon>Kitasatospora</taxon>
    </lineage>
</organism>
<dbReference type="PRINTS" id="PR00412">
    <property type="entry name" value="EPOXHYDRLASE"/>
</dbReference>
<protein>
    <submittedName>
        <fullName evidence="3">Alpha/beta hydrolase</fullName>
    </submittedName>
</protein>
<evidence type="ECO:0000256" key="1">
    <source>
        <dbReference type="ARBA" id="ARBA00022801"/>
    </source>
</evidence>
<dbReference type="InterPro" id="IPR000639">
    <property type="entry name" value="Epox_hydrolase-like"/>
</dbReference>